<evidence type="ECO:0000256" key="1">
    <source>
        <dbReference type="ARBA" id="ARBA00002997"/>
    </source>
</evidence>
<evidence type="ECO:0000256" key="2">
    <source>
        <dbReference type="ARBA" id="ARBA00007957"/>
    </source>
</evidence>
<comment type="cofactor">
    <cofactor evidence="8">
        <name>Zn(2+)</name>
        <dbReference type="ChEBI" id="CHEBI:29105"/>
    </cofactor>
    <text evidence="8">Binds 1 zinc ion per subunit.</text>
</comment>
<dbReference type="RefSeq" id="WP_013460029.1">
    <property type="nucleotide sequence ID" value="NC_014762.1"/>
</dbReference>
<dbReference type="SUPFAM" id="SSF46785">
    <property type="entry name" value="Winged helix' DNA-binding domain"/>
    <property type="match status" value="1"/>
</dbReference>
<feature type="binding site" evidence="8">
    <location>
        <position position="89"/>
    </location>
    <ligand>
        <name>Zn(2+)</name>
        <dbReference type="ChEBI" id="CHEBI:29105"/>
    </ligand>
</feature>
<dbReference type="GO" id="GO:1900376">
    <property type="term" value="P:regulation of secondary metabolite biosynthetic process"/>
    <property type="evidence" value="ECO:0007669"/>
    <property type="project" value="TreeGrafter"/>
</dbReference>
<feature type="binding site" evidence="8">
    <location>
        <position position="92"/>
    </location>
    <ligand>
        <name>Zn(2+)</name>
        <dbReference type="ChEBI" id="CHEBI:29105"/>
    </ligand>
</feature>
<dbReference type="CDD" id="cd07153">
    <property type="entry name" value="Fur_like"/>
    <property type="match status" value="1"/>
</dbReference>
<keyword evidence="4 8" id="KW-0862">Zinc</keyword>
<dbReference type="HOGENOM" id="CLU_096072_4_2_7"/>
<organism evidence="9 10">
    <name type="scientific">Sulfuricurvum kujiense (strain ATCC BAA-921 / DSM 16994 / JCM 11577 / YK-1)</name>
    <dbReference type="NCBI Taxonomy" id="709032"/>
    <lineage>
        <taxon>Bacteria</taxon>
        <taxon>Pseudomonadati</taxon>
        <taxon>Campylobacterota</taxon>
        <taxon>Epsilonproteobacteria</taxon>
        <taxon>Campylobacterales</taxon>
        <taxon>Sulfurimonadaceae</taxon>
        <taxon>Sulfuricurvum</taxon>
    </lineage>
</organism>
<evidence type="ECO:0000256" key="4">
    <source>
        <dbReference type="ARBA" id="ARBA00022833"/>
    </source>
</evidence>
<dbReference type="GO" id="GO:0045892">
    <property type="term" value="P:negative regulation of DNA-templated transcription"/>
    <property type="evidence" value="ECO:0007669"/>
    <property type="project" value="TreeGrafter"/>
</dbReference>
<comment type="similarity">
    <text evidence="2">Belongs to the Fur family.</text>
</comment>
<dbReference type="PANTHER" id="PTHR33202">
    <property type="entry name" value="ZINC UPTAKE REGULATION PROTEIN"/>
    <property type="match status" value="1"/>
</dbReference>
<dbReference type="GO" id="GO:0008270">
    <property type="term" value="F:zinc ion binding"/>
    <property type="evidence" value="ECO:0007669"/>
    <property type="project" value="TreeGrafter"/>
</dbReference>
<keyword evidence="7" id="KW-0804">Transcription</keyword>
<dbReference type="GO" id="GO:0000976">
    <property type="term" value="F:transcription cis-regulatory region binding"/>
    <property type="evidence" value="ECO:0007669"/>
    <property type="project" value="TreeGrafter"/>
</dbReference>
<evidence type="ECO:0000256" key="3">
    <source>
        <dbReference type="ARBA" id="ARBA00022491"/>
    </source>
</evidence>
<dbReference type="KEGG" id="sku:Sulku_1169"/>
<evidence type="ECO:0000256" key="6">
    <source>
        <dbReference type="ARBA" id="ARBA00023125"/>
    </source>
</evidence>
<sequence>MKHNLLLKQYHLKATPQRIAIIQLMHHSGHISIDELYQEVKKRFSSISLATLYKNIHTMLDVSLIREVKIPGHKTKYEISKESHAHVLCTACNEIKDVPLEAASLLQKSIDVSQYKVEEVSVVISGLCPECQKK</sequence>
<gene>
    <name evidence="9" type="ordered locus">Sulku_1169</name>
</gene>
<dbReference type="eggNOG" id="COG0735">
    <property type="taxonomic scope" value="Bacteria"/>
</dbReference>
<evidence type="ECO:0000256" key="5">
    <source>
        <dbReference type="ARBA" id="ARBA00023015"/>
    </source>
</evidence>
<dbReference type="OrthoDB" id="8659436at2"/>
<feature type="binding site" evidence="8">
    <location>
        <position position="128"/>
    </location>
    <ligand>
        <name>Zn(2+)</name>
        <dbReference type="ChEBI" id="CHEBI:29105"/>
    </ligand>
</feature>
<dbReference type="InterPro" id="IPR002481">
    <property type="entry name" value="FUR"/>
</dbReference>
<dbReference type="AlphaFoldDB" id="E4TWZ1"/>
<evidence type="ECO:0000256" key="7">
    <source>
        <dbReference type="ARBA" id="ARBA00023163"/>
    </source>
</evidence>
<proteinExistence type="inferred from homology"/>
<dbReference type="InterPro" id="IPR036390">
    <property type="entry name" value="WH_DNA-bd_sf"/>
</dbReference>
<keyword evidence="3" id="KW-0678">Repressor</keyword>
<dbReference type="Gene3D" id="1.10.10.10">
    <property type="entry name" value="Winged helix-like DNA-binding domain superfamily/Winged helix DNA-binding domain"/>
    <property type="match status" value="1"/>
</dbReference>
<comment type="function">
    <text evidence="1">Acts as a global negative controlling element, employing Fe(2+) as a cofactor to bind the operator of the repressed genes.</text>
</comment>
<dbReference type="GO" id="GO:0003700">
    <property type="term" value="F:DNA-binding transcription factor activity"/>
    <property type="evidence" value="ECO:0007669"/>
    <property type="project" value="InterPro"/>
</dbReference>
<dbReference type="InterPro" id="IPR036388">
    <property type="entry name" value="WH-like_DNA-bd_sf"/>
</dbReference>
<dbReference type="Pfam" id="PF01475">
    <property type="entry name" value="FUR"/>
    <property type="match status" value="1"/>
</dbReference>
<accession>E4TWZ1</accession>
<dbReference type="Proteomes" id="UP000008721">
    <property type="component" value="Chromosome"/>
</dbReference>
<dbReference type="InterPro" id="IPR043135">
    <property type="entry name" value="Fur_C"/>
</dbReference>
<evidence type="ECO:0000256" key="8">
    <source>
        <dbReference type="PIRSR" id="PIRSR602481-1"/>
    </source>
</evidence>
<keyword evidence="8" id="KW-0479">Metal-binding</keyword>
<reference evidence="9 10" key="1">
    <citation type="journal article" date="2012" name="Stand. Genomic Sci.">
        <title>Complete genome sequence of the sulfur compounds oxidizing chemolithoautotroph Sulfuricurvum kujiense type strain (YK-1(T)).</title>
        <authorList>
            <person name="Han C."/>
            <person name="Kotsyurbenko O."/>
            <person name="Chertkov O."/>
            <person name="Held B."/>
            <person name="Lapidus A."/>
            <person name="Nolan M."/>
            <person name="Lucas S."/>
            <person name="Hammon N."/>
            <person name="Deshpande S."/>
            <person name="Cheng J.F."/>
            <person name="Tapia R."/>
            <person name="Goodwin L.A."/>
            <person name="Pitluck S."/>
            <person name="Liolios K."/>
            <person name="Pagani I."/>
            <person name="Ivanova N."/>
            <person name="Mavromatis K."/>
            <person name="Mikhailova N."/>
            <person name="Pati A."/>
            <person name="Chen A."/>
            <person name="Palaniappan K."/>
            <person name="Land M."/>
            <person name="Hauser L."/>
            <person name="Chang Y.J."/>
            <person name="Jeffries C.D."/>
            <person name="Brambilla E.M."/>
            <person name="Rohde M."/>
            <person name="Spring S."/>
            <person name="Sikorski J."/>
            <person name="Goker M."/>
            <person name="Woyke T."/>
            <person name="Bristow J."/>
            <person name="Eisen J.A."/>
            <person name="Markowitz V."/>
            <person name="Hugenholtz P."/>
            <person name="Kyrpides N.C."/>
            <person name="Klenk H.P."/>
            <person name="Detter J.C."/>
        </authorList>
    </citation>
    <scope>NUCLEOTIDE SEQUENCE [LARGE SCALE GENOMIC DNA]</scope>
    <source>
        <strain evidence="10">ATCC BAA-921 / DSM 16994 / JCM 11577 / YK-1</strain>
    </source>
</reference>
<dbReference type="Gene3D" id="3.30.1490.190">
    <property type="match status" value="1"/>
</dbReference>
<keyword evidence="10" id="KW-1185">Reference proteome</keyword>
<feature type="binding site" evidence="8">
    <location>
        <position position="131"/>
    </location>
    <ligand>
        <name>Zn(2+)</name>
        <dbReference type="ChEBI" id="CHEBI:29105"/>
    </ligand>
</feature>
<keyword evidence="6" id="KW-0238">DNA-binding</keyword>
<evidence type="ECO:0000313" key="9">
    <source>
        <dbReference type="EMBL" id="ADR33832.1"/>
    </source>
</evidence>
<protein>
    <submittedName>
        <fullName evidence="9">Ferric uptake regulator, Fur family</fullName>
    </submittedName>
</protein>
<dbReference type="EMBL" id="CP002355">
    <property type="protein sequence ID" value="ADR33832.1"/>
    <property type="molecule type" value="Genomic_DNA"/>
</dbReference>
<dbReference type="STRING" id="709032.Sulku_1169"/>
<keyword evidence="5" id="KW-0805">Transcription regulation</keyword>
<evidence type="ECO:0000313" key="10">
    <source>
        <dbReference type="Proteomes" id="UP000008721"/>
    </source>
</evidence>
<name>E4TWZ1_SULKY</name>
<dbReference type="PANTHER" id="PTHR33202:SF7">
    <property type="entry name" value="FERRIC UPTAKE REGULATION PROTEIN"/>
    <property type="match status" value="1"/>
</dbReference>